<feature type="transmembrane region" description="Helical" evidence="11">
    <location>
        <begin position="75"/>
        <end position="94"/>
    </location>
</feature>
<sequence>MPGAGCGACGQPLVSERDALPWCESCEWNLDAYDRRRRGPGSRWIDRLTFRWALRRSTRDFAAWARDGVQRPRRATWLALQAVSAVLLAGWALLLFTGVRLVFTEVNGWLIIGVLCLVLAYGLRPRFGRLDDELPVATRERFPALHELIDRVAAAVGTAPPDVVALTYDMNAGTAEIGLFRRRRVMLLGLPMWAVLPAQQRVALLGHEMGHFVNGDQRRAYLVAPAMTLVARLIEVLRPSYASMALAGPGGLAVRVFTGALGWVVGLLEFAMHVAAARGGHQAEYLADRISARVAGDVAARDLADGMVVLHEVLEPLGRSARMGAGPAVWLSGAEHVREQAAPRRTRLRQLSVREEASLFASHPPSGLRARLLEAHQAEPPRAALVELTAEQNARIDGELANRFEELRQAVSAR</sequence>
<dbReference type="Pfam" id="PF01435">
    <property type="entry name" value="Peptidase_M48"/>
    <property type="match status" value="1"/>
</dbReference>
<dbReference type="EMBL" id="BONI01000001">
    <property type="protein sequence ID" value="GIG03392.1"/>
    <property type="molecule type" value="Genomic_DNA"/>
</dbReference>
<dbReference type="GO" id="GO:0006508">
    <property type="term" value="P:proteolysis"/>
    <property type="evidence" value="ECO:0007669"/>
    <property type="project" value="UniProtKB-KW"/>
</dbReference>
<evidence type="ECO:0000313" key="13">
    <source>
        <dbReference type="EMBL" id="GIG03392.1"/>
    </source>
</evidence>
<evidence type="ECO:0000256" key="1">
    <source>
        <dbReference type="ARBA" id="ARBA00022475"/>
    </source>
</evidence>
<accession>A0A8J3P4I1</accession>
<dbReference type="CDD" id="cd07328">
    <property type="entry name" value="M48_Ste24p_like"/>
    <property type="match status" value="1"/>
</dbReference>
<feature type="domain" description="Peptidase M48" evidence="12">
    <location>
        <begin position="141"/>
        <end position="375"/>
    </location>
</feature>
<dbReference type="InterPro" id="IPR001915">
    <property type="entry name" value="Peptidase_M48"/>
</dbReference>
<keyword evidence="8 10" id="KW-0482">Metalloprotease</keyword>
<dbReference type="Gene3D" id="3.30.2010.10">
    <property type="entry name" value="Metalloproteases ('zincins'), catalytic domain"/>
    <property type="match status" value="1"/>
</dbReference>
<keyword evidence="6 10" id="KW-0862">Zinc</keyword>
<evidence type="ECO:0000256" key="11">
    <source>
        <dbReference type="SAM" id="Phobius"/>
    </source>
</evidence>
<keyword evidence="4" id="KW-0479">Metal-binding</keyword>
<proteinExistence type="inferred from homology"/>
<keyword evidence="9 11" id="KW-0472">Membrane</keyword>
<comment type="caution">
    <text evidence="13">The sequence shown here is derived from an EMBL/GenBank/DDBJ whole genome shotgun (WGS) entry which is preliminary data.</text>
</comment>
<organism evidence="13 14">
    <name type="scientific">Catellatospora coxensis</name>
    <dbReference type="NCBI Taxonomy" id="310354"/>
    <lineage>
        <taxon>Bacteria</taxon>
        <taxon>Bacillati</taxon>
        <taxon>Actinomycetota</taxon>
        <taxon>Actinomycetes</taxon>
        <taxon>Micromonosporales</taxon>
        <taxon>Micromonosporaceae</taxon>
        <taxon>Catellatospora</taxon>
    </lineage>
</organism>
<name>A0A8J3P4I1_9ACTN</name>
<reference evidence="13 14" key="1">
    <citation type="submission" date="2021-01" db="EMBL/GenBank/DDBJ databases">
        <title>Whole genome shotgun sequence of Catellatospora coxensis NBRC 107359.</title>
        <authorList>
            <person name="Komaki H."/>
            <person name="Tamura T."/>
        </authorList>
    </citation>
    <scope>NUCLEOTIDE SEQUENCE [LARGE SCALE GENOMIC DNA]</scope>
    <source>
        <strain evidence="13 14">NBRC 107359</strain>
    </source>
</reference>
<feature type="transmembrane region" description="Helical" evidence="11">
    <location>
        <begin position="106"/>
        <end position="123"/>
    </location>
</feature>
<protein>
    <recommendedName>
        <fullName evidence="12">Peptidase M48 domain-containing protein</fullName>
    </recommendedName>
</protein>
<evidence type="ECO:0000256" key="2">
    <source>
        <dbReference type="ARBA" id="ARBA00022670"/>
    </source>
</evidence>
<dbReference type="PANTHER" id="PTHR43221">
    <property type="entry name" value="PROTEASE HTPX"/>
    <property type="match status" value="1"/>
</dbReference>
<gene>
    <name evidence="13" type="ORF">Cco03nite_00920</name>
</gene>
<comment type="similarity">
    <text evidence="10">Belongs to the peptidase M48 family.</text>
</comment>
<evidence type="ECO:0000256" key="6">
    <source>
        <dbReference type="ARBA" id="ARBA00022833"/>
    </source>
</evidence>
<dbReference type="AlphaFoldDB" id="A0A8J3P4I1"/>
<evidence type="ECO:0000259" key="12">
    <source>
        <dbReference type="Pfam" id="PF01435"/>
    </source>
</evidence>
<dbReference type="Proteomes" id="UP000630887">
    <property type="component" value="Unassembled WGS sequence"/>
</dbReference>
<keyword evidence="1" id="KW-1003">Cell membrane</keyword>
<comment type="cofactor">
    <cofactor evidence="10">
        <name>Zn(2+)</name>
        <dbReference type="ChEBI" id="CHEBI:29105"/>
    </cofactor>
    <text evidence="10">Binds 1 zinc ion per subunit.</text>
</comment>
<dbReference type="GO" id="GO:0046872">
    <property type="term" value="F:metal ion binding"/>
    <property type="evidence" value="ECO:0007669"/>
    <property type="project" value="UniProtKB-KW"/>
</dbReference>
<evidence type="ECO:0000256" key="5">
    <source>
        <dbReference type="ARBA" id="ARBA00022801"/>
    </source>
</evidence>
<keyword evidence="2 10" id="KW-0645">Protease</keyword>
<dbReference type="InterPro" id="IPR050083">
    <property type="entry name" value="HtpX_protease"/>
</dbReference>
<evidence type="ECO:0000313" key="14">
    <source>
        <dbReference type="Proteomes" id="UP000630887"/>
    </source>
</evidence>
<evidence type="ECO:0000256" key="8">
    <source>
        <dbReference type="ARBA" id="ARBA00023049"/>
    </source>
</evidence>
<evidence type="ECO:0000256" key="4">
    <source>
        <dbReference type="ARBA" id="ARBA00022723"/>
    </source>
</evidence>
<evidence type="ECO:0000256" key="7">
    <source>
        <dbReference type="ARBA" id="ARBA00022989"/>
    </source>
</evidence>
<keyword evidence="5 10" id="KW-0378">Hydrolase</keyword>
<dbReference type="PANTHER" id="PTHR43221:SF2">
    <property type="entry name" value="PROTEASE HTPX HOMOLOG"/>
    <property type="match status" value="1"/>
</dbReference>
<evidence type="ECO:0000256" key="9">
    <source>
        <dbReference type="ARBA" id="ARBA00023136"/>
    </source>
</evidence>
<keyword evidence="3 11" id="KW-0812">Transmembrane</keyword>
<dbReference type="GO" id="GO:0004222">
    <property type="term" value="F:metalloendopeptidase activity"/>
    <property type="evidence" value="ECO:0007669"/>
    <property type="project" value="InterPro"/>
</dbReference>
<keyword evidence="7 11" id="KW-1133">Transmembrane helix</keyword>
<keyword evidence="14" id="KW-1185">Reference proteome</keyword>
<evidence type="ECO:0000256" key="3">
    <source>
        <dbReference type="ARBA" id="ARBA00022692"/>
    </source>
</evidence>
<evidence type="ECO:0000256" key="10">
    <source>
        <dbReference type="RuleBase" id="RU003983"/>
    </source>
</evidence>